<name>A0ACD5Z8Z8_AVESA</name>
<dbReference type="Proteomes" id="UP001732700">
    <property type="component" value="Chromosome 6C"/>
</dbReference>
<reference evidence="1" key="2">
    <citation type="submission" date="2025-09" db="UniProtKB">
        <authorList>
            <consortium name="EnsemblPlants"/>
        </authorList>
    </citation>
    <scope>IDENTIFICATION</scope>
</reference>
<reference evidence="1" key="1">
    <citation type="submission" date="2021-05" db="EMBL/GenBank/DDBJ databases">
        <authorList>
            <person name="Scholz U."/>
            <person name="Mascher M."/>
            <person name="Fiebig A."/>
        </authorList>
    </citation>
    <scope>NUCLEOTIDE SEQUENCE [LARGE SCALE GENOMIC DNA]</scope>
</reference>
<protein>
    <submittedName>
        <fullName evidence="1">Uncharacterized protein</fullName>
    </submittedName>
</protein>
<evidence type="ECO:0000313" key="1">
    <source>
        <dbReference type="EnsemblPlants" id="AVESA.00010b.r2.6CG1149400.1.CDS"/>
    </source>
</evidence>
<proteinExistence type="predicted"/>
<dbReference type="EnsemblPlants" id="AVESA.00010b.r2.6CG1149400.1">
    <property type="protein sequence ID" value="AVESA.00010b.r2.6CG1149400.1.CDS"/>
    <property type="gene ID" value="AVESA.00010b.r2.6CG1149400"/>
</dbReference>
<organism evidence="1 2">
    <name type="scientific">Avena sativa</name>
    <name type="common">Oat</name>
    <dbReference type="NCBI Taxonomy" id="4498"/>
    <lineage>
        <taxon>Eukaryota</taxon>
        <taxon>Viridiplantae</taxon>
        <taxon>Streptophyta</taxon>
        <taxon>Embryophyta</taxon>
        <taxon>Tracheophyta</taxon>
        <taxon>Spermatophyta</taxon>
        <taxon>Magnoliopsida</taxon>
        <taxon>Liliopsida</taxon>
        <taxon>Poales</taxon>
        <taxon>Poaceae</taxon>
        <taxon>BOP clade</taxon>
        <taxon>Pooideae</taxon>
        <taxon>Poodae</taxon>
        <taxon>Poeae</taxon>
        <taxon>Poeae Chloroplast Group 1 (Aveneae type)</taxon>
        <taxon>Aveninae</taxon>
        <taxon>Avena</taxon>
    </lineage>
</organism>
<sequence length="1292" mass="146366">MPLVNHAPWFGNTVNTLISPFHTLFSTHATYCFTARTNVTNHMTESETLEGNLGRVEQRIADGDMNGLIPTVEADKWVQRAKQAISEEGANRESFGNRCRIFGCSLNFWGNYETSKRAAEKVDVVRKCISSTPLHDNLTRIPPPPPVIDLSTHSVQLTPSREDTLQQALRCVTNDIAVGAIGIWGPDRDEKTQLLKKINDSFLGECPFDFVIFVTASSECSIQAQITNRLRINKHDDVATQATRLYELLRTKSFLLLVDDLRVKLDLPAVGIPYPLGDVKVVKAVQDLEVVEAVQDGEVSCRLKRKVIVTSISQSICHLMDVERYIQVPDLGDDEARQLFEKEFGAHDLYSDPGIGSLAEVLVRELKGLPSDLIRYGKVMQGIRDVRQWEDTIDAVKKAKLQRNDPLNLTEKIVRNVENATNDLHAKGNDVRREIADAERQHRTATYEVKRWLQKVDTIIRDVEVISRDCRKLKKDVTMLASEKLREVQECLSSCPGTVSIESMPPPVQEMPGPPMSAENRNLQDALQYIKDVPTIGMIGIWGPSGVGKTHLLKNINNSFGEGMTFNLVLFVTASRGCTVEKVQSQIIERLRLRSNGLEHKNLIHQYMKTISFLVLLDDLWDQINLEDVGIPYPLGNVNNLKRKVVLTTRLRKVCGQMEVRKELKVTYLQEHEAWKLFERNIGAETFCSPHIEALARQLMMELKGLPLALTSIGKAMYQKNTAQWETAIQYMQQSCCTDDKDPIELGMETNVFRQLKFTYDNLRNDTLRCCFLTCALWPEDEKILKVDLAQCWMGLGLVNEQDIESSFRKSYSLIADLTAVCLLEGWGDWYGFVKVHDLIRDMALWISRDCGERNDKWIVPAPVSKDVIPWSRVAKTVECISLAKTAAEGLWLMSNRVTQLVPTGFNPMKLRILCLQNNKLDESVIAGAIKNCTSLTYLDLRGNTLKRIPEELCSLGKLEYLDLSENQIRVKEVPRCFGNLISLKFLYLKSSGIQTIPIEVISRLKALQVIDLRSFSSGLLVAHGALFRELGTHPKLKALGTETEGFAQFESLREAANLPVRYLSLRGLNNNKGAFCLSEILPNDFAQRTLYDLDVSSCVTLEEITVRHDTRQPNNHFGSLNKLRISSMTLLKEITWIGAAPASIFPRLAYLELSSCFGLLHLSWVMYLPRLEQLHITDCFSMVQPFMRYHGDELCGGQENTRTFPCLKSLRLILNRSLDTIGDNGMEFPSLERLVLTGCPKLKSLPFQLDSLPLKLKELRFDDVQYWERLECEEGVKTFLQTALKFGREYE</sequence>
<evidence type="ECO:0000313" key="2">
    <source>
        <dbReference type="Proteomes" id="UP001732700"/>
    </source>
</evidence>
<accession>A0ACD5Z8Z8</accession>
<keyword evidence="2" id="KW-1185">Reference proteome</keyword>